<sequence length="162" mass="18213">MESNTINAVTSVYKEVVIDVEDLPQIEVLPMNPEKMESSDTNASPSVCKEVMVDVEDLPQIEDLAMNREKMESSDILSSDNEPVISPTKQEADTSSSSSRTLDMMEPIRTNAMFSTRVAPDVFRLTDYRKPNPGIRRIIMRQFVFPPIADPKKDMASSNQIK</sequence>
<feature type="region of interest" description="Disordered" evidence="1">
    <location>
        <begin position="67"/>
        <end position="102"/>
    </location>
</feature>
<feature type="compositionally biased region" description="Polar residues" evidence="1">
    <location>
        <begin position="75"/>
        <end position="101"/>
    </location>
</feature>
<dbReference type="EMBL" id="BPLQ01014523">
    <property type="protein sequence ID" value="GIY80579.1"/>
    <property type="molecule type" value="Genomic_DNA"/>
</dbReference>
<evidence type="ECO:0000313" key="2">
    <source>
        <dbReference type="EMBL" id="GIY80579.1"/>
    </source>
</evidence>
<protein>
    <submittedName>
        <fullName evidence="2">Uncharacterized protein</fullName>
    </submittedName>
</protein>
<organism evidence="2 3">
    <name type="scientific">Caerostris darwini</name>
    <dbReference type="NCBI Taxonomy" id="1538125"/>
    <lineage>
        <taxon>Eukaryota</taxon>
        <taxon>Metazoa</taxon>
        <taxon>Ecdysozoa</taxon>
        <taxon>Arthropoda</taxon>
        <taxon>Chelicerata</taxon>
        <taxon>Arachnida</taxon>
        <taxon>Araneae</taxon>
        <taxon>Araneomorphae</taxon>
        <taxon>Entelegynae</taxon>
        <taxon>Araneoidea</taxon>
        <taxon>Araneidae</taxon>
        <taxon>Caerostris</taxon>
    </lineage>
</organism>
<gene>
    <name evidence="2" type="ORF">CDAR_318341</name>
</gene>
<proteinExistence type="predicted"/>
<keyword evidence="3" id="KW-1185">Reference proteome</keyword>
<reference evidence="2 3" key="1">
    <citation type="submission" date="2021-06" db="EMBL/GenBank/DDBJ databases">
        <title>Caerostris darwini draft genome.</title>
        <authorList>
            <person name="Kono N."/>
            <person name="Arakawa K."/>
        </authorList>
    </citation>
    <scope>NUCLEOTIDE SEQUENCE [LARGE SCALE GENOMIC DNA]</scope>
</reference>
<accession>A0AAV4WFF1</accession>
<evidence type="ECO:0000313" key="3">
    <source>
        <dbReference type="Proteomes" id="UP001054837"/>
    </source>
</evidence>
<evidence type="ECO:0000256" key="1">
    <source>
        <dbReference type="SAM" id="MobiDB-lite"/>
    </source>
</evidence>
<name>A0AAV4WFF1_9ARAC</name>
<dbReference type="AlphaFoldDB" id="A0AAV4WFF1"/>
<dbReference type="Proteomes" id="UP001054837">
    <property type="component" value="Unassembled WGS sequence"/>
</dbReference>
<comment type="caution">
    <text evidence="2">The sequence shown here is derived from an EMBL/GenBank/DDBJ whole genome shotgun (WGS) entry which is preliminary data.</text>
</comment>